<gene>
    <name evidence="1" type="ORF">HMPREF0645_0629</name>
</gene>
<keyword evidence="2" id="KW-1185">Reference proteome</keyword>
<organism evidence="1 2">
    <name type="scientific">Hallella bergensis DSM 17361</name>
    <dbReference type="NCBI Taxonomy" id="585502"/>
    <lineage>
        <taxon>Bacteria</taxon>
        <taxon>Pseudomonadati</taxon>
        <taxon>Bacteroidota</taxon>
        <taxon>Bacteroidia</taxon>
        <taxon>Bacteroidales</taxon>
        <taxon>Prevotellaceae</taxon>
        <taxon>Hallella</taxon>
    </lineage>
</organism>
<comment type="caution">
    <text evidence="1">The sequence shown here is derived from an EMBL/GenBank/DDBJ whole genome shotgun (WGS) entry which is preliminary data.</text>
</comment>
<dbReference type="Proteomes" id="UP000003160">
    <property type="component" value="Unassembled WGS sequence"/>
</dbReference>
<accession>D1PUJ4</accession>
<dbReference type="AlphaFoldDB" id="D1PUJ4"/>
<reference evidence="1 2" key="1">
    <citation type="submission" date="2009-10" db="EMBL/GenBank/DDBJ databases">
        <authorList>
            <person name="Qin X."/>
            <person name="Bachman B."/>
            <person name="Battles P."/>
            <person name="Bell A."/>
            <person name="Bess C."/>
            <person name="Bickham C."/>
            <person name="Chaboub L."/>
            <person name="Chen D."/>
            <person name="Coyle M."/>
            <person name="Deiros D.R."/>
            <person name="Dinh H."/>
            <person name="Forbes L."/>
            <person name="Fowler G."/>
            <person name="Francisco L."/>
            <person name="Fu Q."/>
            <person name="Gubbala S."/>
            <person name="Hale W."/>
            <person name="Han Y."/>
            <person name="Hemphill L."/>
            <person name="Highlander S.K."/>
            <person name="Hirani K."/>
            <person name="Hogues M."/>
            <person name="Jackson L."/>
            <person name="Jakkamsetti A."/>
            <person name="Javaid M."/>
            <person name="Jiang H."/>
            <person name="Korchina V."/>
            <person name="Kovar C."/>
            <person name="Lara F."/>
            <person name="Lee S."/>
            <person name="Mata R."/>
            <person name="Mathew T."/>
            <person name="Moen C."/>
            <person name="Morales K."/>
            <person name="Munidasa M."/>
            <person name="Nazareth L."/>
            <person name="Ngo R."/>
            <person name="Nguyen L."/>
            <person name="Okwuonu G."/>
            <person name="Ongeri F."/>
            <person name="Patil S."/>
            <person name="Petrosino J."/>
            <person name="Pham C."/>
            <person name="Pham P."/>
            <person name="Pu L.-L."/>
            <person name="Puazo M."/>
            <person name="Raj R."/>
            <person name="Reid J."/>
            <person name="Rouhana J."/>
            <person name="Saada N."/>
            <person name="Shang Y."/>
            <person name="Simmons D."/>
            <person name="Thornton R."/>
            <person name="Warren J."/>
            <person name="Weissenberger G."/>
            <person name="Zhang J."/>
            <person name="Zhang L."/>
            <person name="Zhou C."/>
            <person name="Zhu D."/>
            <person name="Muzny D."/>
            <person name="Worley K."/>
            <person name="Gibbs R."/>
        </authorList>
    </citation>
    <scope>NUCLEOTIDE SEQUENCE [LARGE SCALE GENOMIC DNA]</scope>
    <source>
        <strain evidence="1 2">DSM 17361</strain>
    </source>
</reference>
<name>D1PUJ4_9BACT</name>
<dbReference type="EMBL" id="ACKS01000030">
    <property type="protein sequence ID" value="EFA44954.1"/>
    <property type="molecule type" value="Genomic_DNA"/>
</dbReference>
<evidence type="ECO:0000313" key="1">
    <source>
        <dbReference type="EMBL" id="EFA44954.1"/>
    </source>
</evidence>
<evidence type="ECO:0000313" key="2">
    <source>
        <dbReference type="Proteomes" id="UP000003160"/>
    </source>
</evidence>
<sequence>MNIKLIAENLTLSALPNLRISGEYLFMNIKLIAENLTLSALPNLRISAHPHCVAKCELIFVTS</sequence>
<dbReference type="HOGENOM" id="CLU_2882096_0_0_10"/>
<protein>
    <submittedName>
        <fullName evidence="1">Uncharacterized protein</fullName>
    </submittedName>
</protein>
<proteinExistence type="predicted"/>